<protein>
    <recommendedName>
        <fullName evidence="5">MARVEL domain-containing protein</fullName>
    </recommendedName>
</protein>
<feature type="compositionally biased region" description="Polar residues" evidence="1">
    <location>
        <begin position="356"/>
        <end position="371"/>
    </location>
</feature>
<name>A0ABP1DST6_9APHY</name>
<feature type="transmembrane region" description="Helical" evidence="2">
    <location>
        <begin position="61"/>
        <end position="79"/>
    </location>
</feature>
<gene>
    <name evidence="3" type="ORF">GFSPODELE1_LOCUS8051</name>
</gene>
<evidence type="ECO:0000313" key="3">
    <source>
        <dbReference type="EMBL" id="CAL1710871.1"/>
    </source>
</evidence>
<feature type="region of interest" description="Disordered" evidence="1">
    <location>
        <begin position="338"/>
        <end position="398"/>
    </location>
</feature>
<organism evidence="3 4">
    <name type="scientific">Somion occarium</name>
    <dbReference type="NCBI Taxonomy" id="3059160"/>
    <lineage>
        <taxon>Eukaryota</taxon>
        <taxon>Fungi</taxon>
        <taxon>Dikarya</taxon>
        <taxon>Basidiomycota</taxon>
        <taxon>Agaricomycotina</taxon>
        <taxon>Agaricomycetes</taxon>
        <taxon>Polyporales</taxon>
        <taxon>Cerrenaceae</taxon>
        <taxon>Somion</taxon>
    </lineage>
</organism>
<keyword evidence="4" id="KW-1185">Reference proteome</keyword>
<evidence type="ECO:0008006" key="5">
    <source>
        <dbReference type="Google" id="ProtNLM"/>
    </source>
</evidence>
<feature type="compositionally biased region" description="Low complexity" evidence="1">
    <location>
        <begin position="377"/>
        <end position="394"/>
    </location>
</feature>
<keyword evidence="2" id="KW-0472">Membrane</keyword>
<keyword evidence="2" id="KW-0812">Transmembrane</keyword>
<evidence type="ECO:0000256" key="1">
    <source>
        <dbReference type="SAM" id="MobiDB-lite"/>
    </source>
</evidence>
<accession>A0ABP1DST6</accession>
<feature type="transmembrane region" description="Helical" evidence="2">
    <location>
        <begin position="172"/>
        <end position="192"/>
    </location>
</feature>
<feature type="transmembrane region" description="Helical" evidence="2">
    <location>
        <begin position="139"/>
        <end position="160"/>
    </location>
</feature>
<dbReference type="EMBL" id="OZ037949">
    <property type="protein sequence ID" value="CAL1710871.1"/>
    <property type="molecule type" value="Genomic_DNA"/>
</dbReference>
<reference evidence="4" key="1">
    <citation type="submission" date="2024-04" db="EMBL/GenBank/DDBJ databases">
        <authorList>
            <person name="Shaw F."/>
            <person name="Minotto A."/>
        </authorList>
    </citation>
    <scope>NUCLEOTIDE SEQUENCE [LARGE SCALE GENOMIC DNA]</scope>
</reference>
<dbReference type="Proteomes" id="UP001497453">
    <property type="component" value="Chromosome 6"/>
</dbReference>
<sequence length="410" mass="43688">MVKYPIRSPEVVSPHCALLVSGPIVEPVSVYWEAFLVPPISSFLKSPFLSFVKSKDLQSEVVVLLGIDIIFQLLVMSVPQANTHQSNWLPVYRVSALSAVSGFSAIVIGVSAQYIVSILTGTLFIDDVQVWPVDTPDTFSVFNLAVAALTLLTVPTMLTIDRLRKGAFTSMIVVELIWFAILAVLWVAAAGLTADTITPLIDLCKINPRVKILQTTCKDSQVAEAFGFLSLFSLLSYVIILLAQAIMSSHHGHPVWKTSVSRAQFKGSVAPVVNAVHAGVNVLLTDGVSDTPMKEHPSPQGHPVHVQHAGNGGHVGQGQGQGHAAGYFNGALNTLNNSNDGANTANGNGAGVYQPVPQQSPNQLQGYQPQDLSYGYGQQQQQQDGFNNSNQQGQLGYGQGAPVGVGVAMV</sequence>
<feature type="transmembrane region" description="Helical" evidence="2">
    <location>
        <begin position="91"/>
        <end position="119"/>
    </location>
</feature>
<keyword evidence="2" id="KW-1133">Transmembrane helix</keyword>
<feature type="transmembrane region" description="Helical" evidence="2">
    <location>
        <begin position="225"/>
        <end position="247"/>
    </location>
</feature>
<evidence type="ECO:0000256" key="2">
    <source>
        <dbReference type="SAM" id="Phobius"/>
    </source>
</evidence>
<proteinExistence type="predicted"/>
<feature type="compositionally biased region" description="Low complexity" evidence="1">
    <location>
        <begin position="338"/>
        <end position="347"/>
    </location>
</feature>
<evidence type="ECO:0000313" key="4">
    <source>
        <dbReference type="Proteomes" id="UP001497453"/>
    </source>
</evidence>